<sequence length="80" mass="9614">MDLELWRDFLLWCTIINYGVLLAWFLVFSQANNWIYRLHSRWFKLPKEQFDALHYAGMALYKIGIFLFNLVPYVALLILG</sequence>
<dbReference type="InterPro" id="IPR049220">
    <property type="entry name" value="DUF6868"/>
</dbReference>
<evidence type="ECO:0000256" key="1">
    <source>
        <dbReference type="SAM" id="Phobius"/>
    </source>
</evidence>
<dbReference type="AlphaFoldDB" id="A0A1H3N596"/>
<keyword evidence="1" id="KW-1133">Transmembrane helix</keyword>
<reference evidence="3 4" key="1">
    <citation type="submission" date="2016-10" db="EMBL/GenBank/DDBJ databases">
        <authorList>
            <person name="de Groot N.N."/>
        </authorList>
    </citation>
    <scope>NUCLEOTIDE SEQUENCE [LARGE SCALE GENOMIC DNA]</scope>
    <source>
        <strain evidence="3 4">Nm1</strain>
    </source>
</reference>
<name>A0A1H3N596_9PROT</name>
<dbReference type="OrthoDB" id="5472096at2"/>
<protein>
    <recommendedName>
        <fullName evidence="2">DUF6868 domain-containing protein</fullName>
    </recommendedName>
</protein>
<accession>A0A1H3N596</accession>
<dbReference type="RefSeq" id="WP_090415552.1">
    <property type="nucleotide sequence ID" value="NZ_FNOY01000068.1"/>
</dbReference>
<feature type="transmembrane region" description="Helical" evidence="1">
    <location>
        <begin position="9"/>
        <end position="32"/>
    </location>
</feature>
<evidence type="ECO:0000259" key="2">
    <source>
        <dbReference type="Pfam" id="PF21742"/>
    </source>
</evidence>
<evidence type="ECO:0000313" key="4">
    <source>
        <dbReference type="Proteomes" id="UP000198640"/>
    </source>
</evidence>
<dbReference type="EMBL" id="FNOY01000068">
    <property type="protein sequence ID" value="SDY83978.1"/>
    <property type="molecule type" value="Genomic_DNA"/>
</dbReference>
<keyword evidence="1" id="KW-0812">Transmembrane</keyword>
<gene>
    <name evidence="3" type="ORF">SAMN05421881_10683</name>
</gene>
<organism evidence="3 4">
    <name type="scientific">Nitrosomonas halophila</name>
    <dbReference type="NCBI Taxonomy" id="44576"/>
    <lineage>
        <taxon>Bacteria</taxon>
        <taxon>Pseudomonadati</taxon>
        <taxon>Pseudomonadota</taxon>
        <taxon>Betaproteobacteria</taxon>
        <taxon>Nitrosomonadales</taxon>
        <taxon>Nitrosomonadaceae</taxon>
        <taxon>Nitrosomonas</taxon>
    </lineage>
</organism>
<dbReference type="STRING" id="44576.SAMN05421881_10683"/>
<keyword evidence="4" id="KW-1185">Reference proteome</keyword>
<dbReference type="Proteomes" id="UP000198640">
    <property type="component" value="Unassembled WGS sequence"/>
</dbReference>
<proteinExistence type="predicted"/>
<feature type="domain" description="DUF6868" evidence="2">
    <location>
        <begin position="1"/>
        <end position="79"/>
    </location>
</feature>
<keyword evidence="1" id="KW-0472">Membrane</keyword>
<dbReference type="Pfam" id="PF21742">
    <property type="entry name" value="DUF6868"/>
    <property type="match status" value="1"/>
</dbReference>
<feature type="transmembrane region" description="Helical" evidence="1">
    <location>
        <begin position="52"/>
        <end position="79"/>
    </location>
</feature>
<evidence type="ECO:0000313" key="3">
    <source>
        <dbReference type="EMBL" id="SDY83978.1"/>
    </source>
</evidence>